<protein>
    <submittedName>
        <fullName evidence="3">Magnesium transporter MRS2-2</fullName>
    </submittedName>
</protein>
<gene>
    <name evidence="3" type="primary">MRS2-2</name>
    <name evidence="3" type="ORF">KSP40_PGU011720</name>
</gene>
<dbReference type="InterPro" id="IPR039204">
    <property type="entry name" value="MRS2-like"/>
</dbReference>
<evidence type="ECO:0000313" key="4">
    <source>
        <dbReference type="Proteomes" id="UP001412067"/>
    </source>
</evidence>
<feature type="compositionally biased region" description="Polar residues" evidence="2">
    <location>
        <begin position="29"/>
        <end position="44"/>
    </location>
</feature>
<reference evidence="3 4" key="1">
    <citation type="journal article" date="2022" name="Nat. Plants">
        <title>Genomes of leafy and leafless Platanthera orchids illuminate the evolution of mycoheterotrophy.</title>
        <authorList>
            <person name="Li M.H."/>
            <person name="Liu K.W."/>
            <person name="Li Z."/>
            <person name="Lu H.C."/>
            <person name="Ye Q.L."/>
            <person name="Zhang D."/>
            <person name="Wang J.Y."/>
            <person name="Li Y.F."/>
            <person name="Zhong Z.M."/>
            <person name="Liu X."/>
            <person name="Yu X."/>
            <person name="Liu D.K."/>
            <person name="Tu X.D."/>
            <person name="Liu B."/>
            <person name="Hao Y."/>
            <person name="Liao X.Y."/>
            <person name="Jiang Y.T."/>
            <person name="Sun W.H."/>
            <person name="Chen J."/>
            <person name="Chen Y.Q."/>
            <person name="Ai Y."/>
            <person name="Zhai J.W."/>
            <person name="Wu S.S."/>
            <person name="Zhou Z."/>
            <person name="Hsiao Y.Y."/>
            <person name="Wu W.L."/>
            <person name="Chen Y.Y."/>
            <person name="Lin Y.F."/>
            <person name="Hsu J.L."/>
            <person name="Li C.Y."/>
            <person name="Wang Z.W."/>
            <person name="Zhao X."/>
            <person name="Zhong W.Y."/>
            <person name="Ma X.K."/>
            <person name="Ma L."/>
            <person name="Huang J."/>
            <person name="Chen G.Z."/>
            <person name="Huang M.Z."/>
            <person name="Huang L."/>
            <person name="Peng D.H."/>
            <person name="Luo Y.B."/>
            <person name="Zou S.Q."/>
            <person name="Chen S.P."/>
            <person name="Lan S."/>
            <person name="Tsai W.C."/>
            <person name="Van de Peer Y."/>
            <person name="Liu Z.J."/>
        </authorList>
    </citation>
    <scope>NUCLEOTIDE SEQUENCE [LARGE SCALE GENOMIC DNA]</scope>
    <source>
        <strain evidence="3">Lor288</strain>
    </source>
</reference>
<comment type="similarity">
    <text evidence="1">Belongs to the CorA metal ion transporter (MIT) (TC 1.A.35.5) family.</text>
</comment>
<sequence length="252" mass="27408">MAATAPVVVDEIKKEAHSEELKPVKGRIQPTSAKNYNKTATVSPTGALPEEGYLSEDGLEKAGSEIAKKEARTLEALDSLSQFEASFGVPSIAGGNVVSTLVGRNGLCADGGKRVVGLMATEVMVPGTPVMEGLKKKGTTTRSWVLLDFAGDETILDVDKYAIMDRVQIHARDLRILDPLLSYPSAILGREQAIVLNLEVTDRTLYSLNVGLFCSIVDDLIVCWFDEQHIKAIITSEEVICSYFRWISMLFG</sequence>
<dbReference type="EMBL" id="JBBWWR010000008">
    <property type="protein sequence ID" value="KAK8962680.1"/>
    <property type="molecule type" value="Genomic_DNA"/>
</dbReference>
<evidence type="ECO:0000256" key="1">
    <source>
        <dbReference type="ARBA" id="ARBA00007535"/>
    </source>
</evidence>
<keyword evidence="4" id="KW-1185">Reference proteome</keyword>
<dbReference type="Proteomes" id="UP001412067">
    <property type="component" value="Unassembled WGS sequence"/>
</dbReference>
<evidence type="ECO:0000313" key="3">
    <source>
        <dbReference type="EMBL" id="KAK8962680.1"/>
    </source>
</evidence>
<dbReference type="Gene3D" id="2.40.128.330">
    <property type="match status" value="1"/>
</dbReference>
<dbReference type="PANTHER" id="PTHR13890">
    <property type="entry name" value="RNA SPLICING PROTEIN MRS2, MITOCHONDRIAL"/>
    <property type="match status" value="1"/>
</dbReference>
<organism evidence="3 4">
    <name type="scientific">Platanthera guangdongensis</name>
    <dbReference type="NCBI Taxonomy" id="2320717"/>
    <lineage>
        <taxon>Eukaryota</taxon>
        <taxon>Viridiplantae</taxon>
        <taxon>Streptophyta</taxon>
        <taxon>Embryophyta</taxon>
        <taxon>Tracheophyta</taxon>
        <taxon>Spermatophyta</taxon>
        <taxon>Magnoliopsida</taxon>
        <taxon>Liliopsida</taxon>
        <taxon>Asparagales</taxon>
        <taxon>Orchidaceae</taxon>
        <taxon>Orchidoideae</taxon>
        <taxon>Orchideae</taxon>
        <taxon>Orchidinae</taxon>
        <taxon>Platanthera</taxon>
    </lineage>
</organism>
<feature type="region of interest" description="Disordered" evidence="2">
    <location>
        <begin position="19"/>
        <end position="52"/>
    </location>
</feature>
<proteinExistence type="inferred from homology"/>
<evidence type="ECO:0000256" key="2">
    <source>
        <dbReference type="SAM" id="MobiDB-lite"/>
    </source>
</evidence>
<comment type="caution">
    <text evidence="3">The sequence shown here is derived from an EMBL/GenBank/DDBJ whole genome shotgun (WGS) entry which is preliminary data.</text>
</comment>
<dbReference type="PANTHER" id="PTHR13890:SF31">
    <property type="entry name" value="MAGNESIUM TRANSPORTER MRS2-2-RELATED"/>
    <property type="match status" value="1"/>
</dbReference>
<accession>A0ABR2MEW5</accession>
<name>A0ABR2MEW5_9ASPA</name>